<comment type="caution">
    <text evidence="1">The sequence shown here is derived from an EMBL/GenBank/DDBJ whole genome shotgun (WGS) entry which is preliminary data.</text>
</comment>
<evidence type="ECO:0000313" key="1">
    <source>
        <dbReference type="EMBL" id="GFQ90020.1"/>
    </source>
</evidence>
<organism evidence="1 2">
    <name type="scientific">Trichonephila clavata</name>
    <name type="common">Joro spider</name>
    <name type="synonym">Nephila clavata</name>
    <dbReference type="NCBI Taxonomy" id="2740835"/>
    <lineage>
        <taxon>Eukaryota</taxon>
        <taxon>Metazoa</taxon>
        <taxon>Ecdysozoa</taxon>
        <taxon>Arthropoda</taxon>
        <taxon>Chelicerata</taxon>
        <taxon>Arachnida</taxon>
        <taxon>Araneae</taxon>
        <taxon>Araneomorphae</taxon>
        <taxon>Entelegynae</taxon>
        <taxon>Araneoidea</taxon>
        <taxon>Nephilidae</taxon>
        <taxon>Trichonephila</taxon>
    </lineage>
</organism>
<evidence type="ECO:0008006" key="3">
    <source>
        <dbReference type="Google" id="ProtNLM"/>
    </source>
</evidence>
<accession>A0A8X6KXD8</accession>
<dbReference type="Gene3D" id="3.30.710.10">
    <property type="entry name" value="Potassium Channel Kv1.1, Chain A"/>
    <property type="match status" value="1"/>
</dbReference>
<evidence type="ECO:0000313" key="2">
    <source>
        <dbReference type="Proteomes" id="UP000887116"/>
    </source>
</evidence>
<keyword evidence="2" id="KW-1185">Reference proteome</keyword>
<protein>
    <recommendedName>
        <fullName evidence="3">BTB domain-containing protein</fullName>
    </recommendedName>
</protein>
<dbReference type="EMBL" id="BMAO01003763">
    <property type="protein sequence ID" value="GFQ90020.1"/>
    <property type="molecule type" value="Genomic_DNA"/>
</dbReference>
<gene>
    <name evidence="1" type="ORF">TNCT_398031</name>
</gene>
<reference evidence="1" key="1">
    <citation type="submission" date="2020-07" db="EMBL/GenBank/DDBJ databases">
        <title>Multicomponent nature underlies the extraordinary mechanical properties of spider dragline silk.</title>
        <authorList>
            <person name="Kono N."/>
            <person name="Nakamura H."/>
            <person name="Mori M."/>
            <person name="Yoshida Y."/>
            <person name="Ohtoshi R."/>
            <person name="Malay A.D."/>
            <person name="Moran D.A.P."/>
            <person name="Tomita M."/>
            <person name="Numata K."/>
            <person name="Arakawa K."/>
        </authorList>
    </citation>
    <scope>NUCLEOTIDE SEQUENCE</scope>
</reference>
<dbReference type="Proteomes" id="UP000887116">
    <property type="component" value="Unassembled WGS sequence"/>
</dbReference>
<dbReference type="OrthoDB" id="6449489at2759"/>
<dbReference type="InterPro" id="IPR011333">
    <property type="entry name" value="SKP1/BTB/POZ_sf"/>
</dbReference>
<sequence length="539" mass="62796">MADEKDNEWYNFKWNVLHPLMYWLNCEDLEKPETSFMLNDDAFSRFYFRLSRHSFIPQHCLLSCIITYQANDSTRSCFADLKTLVMWNGAEVSKSSCDNFEFNNRSNYSFDIKINHQEAIHDLKCLSISVNIRPRHIQEQANPEHLPLTPCATHLSSDLGNLCEKGQYYNLKISSFRYLKEFKTHDFILSKRWPKLLEMHKPEVRLVRDVIRAPISLSVLEKVLYFMYSGRMPEDYNFKKYSAENAELARVMDKYQLHNMYKVFVPRSKCIFRESLIELEEQSFEIELNYFDSEGSYQNVPFPKIVPYRHHIMLYISVQKENNAGLWLSYRLVLHRVSLESTHIALQLYAVGAENFLLHYREHVIRLGKPISSGPVLFLGSSNTFGSFVVDGKLRLLLKMLCSDGKMKHIIYHKTSNQGIAAGYEASLADLSRDMKEVYKSGSKFDCGLVSRYCKTPSQQIFQAHKAIISARIPIVKITPRIPVIAFEESIYHILCYVYTGRFESTPSQAVLGNICLFCRLNKFQALLDYALPMLLEMY</sequence>
<dbReference type="AlphaFoldDB" id="A0A8X6KXD8"/>
<proteinExistence type="predicted"/>
<name>A0A8X6KXD8_TRICU</name>
<dbReference type="SUPFAM" id="SSF54695">
    <property type="entry name" value="POZ domain"/>
    <property type="match status" value="1"/>
</dbReference>